<organism evidence="2 3">
    <name type="scientific">Oceaniferula flava</name>
    <dbReference type="NCBI Taxonomy" id="2800421"/>
    <lineage>
        <taxon>Bacteria</taxon>
        <taxon>Pseudomonadati</taxon>
        <taxon>Verrucomicrobiota</taxon>
        <taxon>Verrucomicrobiia</taxon>
        <taxon>Verrucomicrobiales</taxon>
        <taxon>Verrucomicrobiaceae</taxon>
        <taxon>Oceaniferula</taxon>
    </lineage>
</organism>
<sequence>MLHRLLILPLAAAALLLTGCGRNNTEYVTTIVHTAADGLNLQAVTDLATKVKTAKEFEEKLNEKGNTVNNLDLNEDNKVDYIKVTEINDGGQHGFSLTTELSAEAGEEQELCVIQFEQEGEKQVTVQTHGNEHIYGNNHYYHHRTSMTDVLLWSYLISSHRPYYSSWGYNNYPGGYSNYAPRSQAAYANHHKAQPYSKNVTASSKPAVAKPIKSPNFNKTATKIKAPLKNPTSSQKSFQKRNPSKTLTSRKGFGSRSSSSSSRFGSSSSSRSRSSFGGGK</sequence>
<dbReference type="Proteomes" id="UP000634206">
    <property type="component" value="Unassembled WGS sequence"/>
</dbReference>
<comment type="caution">
    <text evidence="2">The sequence shown here is derived from an EMBL/GenBank/DDBJ whole genome shotgun (WGS) entry which is preliminary data.</text>
</comment>
<reference evidence="2" key="1">
    <citation type="submission" date="2021-01" db="EMBL/GenBank/DDBJ databases">
        <title>Modified the classification status of verrucomicrobia.</title>
        <authorList>
            <person name="Feng X."/>
        </authorList>
    </citation>
    <scope>NUCLEOTIDE SEQUENCE</scope>
    <source>
        <strain evidence="2">5K15</strain>
    </source>
</reference>
<evidence type="ECO:0000256" key="1">
    <source>
        <dbReference type="SAM" id="MobiDB-lite"/>
    </source>
</evidence>
<evidence type="ECO:0000313" key="3">
    <source>
        <dbReference type="Proteomes" id="UP000634206"/>
    </source>
</evidence>
<dbReference type="AlphaFoldDB" id="A0AAE2SBI6"/>
<gene>
    <name evidence="2" type="ORF">JIN83_09150</name>
</gene>
<name>A0AAE2SBI6_9BACT</name>
<dbReference type="RefSeq" id="WP_309489736.1">
    <property type="nucleotide sequence ID" value="NZ_JAENIG010000005.1"/>
</dbReference>
<keyword evidence="3" id="KW-1185">Reference proteome</keyword>
<protein>
    <submittedName>
        <fullName evidence="2">Uncharacterized protein</fullName>
    </submittedName>
</protein>
<dbReference type="PROSITE" id="PS51257">
    <property type="entry name" value="PROKAR_LIPOPROTEIN"/>
    <property type="match status" value="1"/>
</dbReference>
<evidence type="ECO:0000313" key="2">
    <source>
        <dbReference type="EMBL" id="MBK1855125.1"/>
    </source>
</evidence>
<feature type="compositionally biased region" description="Low complexity" evidence="1">
    <location>
        <begin position="249"/>
        <end position="280"/>
    </location>
</feature>
<dbReference type="EMBL" id="JAENIG010000005">
    <property type="protein sequence ID" value="MBK1855125.1"/>
    <property type="molecule type" value="Genomic_DNA"/>
</dbReference>
<accession>A0AAE2SBI6</accession>
<feature type="region of interest" description="Disordered" evidence="1">
    <location>
        <begin position="190"/>
        <end position="280"/>
    </location>
</feature>
<proteinExistence type="predicted"/>